<dbReference type="AlphaFoldDB" id="F2R9G3"/>
<dbReference type="KEGG" id="sve:SVEN_5720"/>
<evidence type="ECO:0000313" key="2">
    <source>
        <dbReference type="EMBL" id="CCA59006.1"/>
    </source>
</evidence>
<dbReference type="Proteomes" id="UP000006854">
    <property type="component" value="Chromosome"/>
</dbReference>
<dbReference type="Gene3D" id="3.90.1200.10">
    <property type="match status" value="1"/>
</dbReference>
<dbReference type="PANTHER" id="PTHR21310:SF40">
    <property type="entry name" value="AMINOGLYCOSIDE PHOSPHOTRANSFERASE DOMAIN-CONTAINING PROTEIN-RELATED"/>
    <property type="match status" value="1"/>
</dbReference>
<dbReference type="EMBL" id="FR845719">
    <property type="protein sequence ID" value="CCA59006.1"/>
    <property type="molecule type" value="Genomic_DNA"/>
</dbReference>
<reference evidence="2 3" key="1">
    <citation type="journal article" date="2011" name="BMC Genomics">
        <title>Genome-wide analysis of the role of GlnR in Streptomyces venezuelae provides new insights into global nitrogen regulation in actinomycetes.</title>
        <authorList>
            <person name="Pullan S.T."/>
            <person name="Bibb M.J."/>
            <person name="Merrick M."/>
        </authorList>
    </citation>
    <scope>NUCLEOTIDE SEQUENCE [LARGE SCALE GENOMIC DNA]</scope>
    <source>
        <strain evidence="3">ATCC 10712 / CBS 650.69 / DSM 40230 / JCM 4526 / NBRC 13096 / PD 04745</strain>
    </source>
</reference>
<sequence length="297" mass="32298">MTTTDIEASRALLAEAAAARGFSAQGATLIRLAENAIWRLTADIVVRIARPGQEAAAAREVAVARWLSAAGVPTVEPLAIDQPVLAGGRAATFWALLPPHEAGTEADLAGLLAQLHSLPVPTFAIGRLNPFVRIKERLVASRAVSEEDRAWLLSHLRELEGQWQSLPGSRGDCVVHGDAWTGNCAVIKGPFRRAVLLDYERTSLGPPEWDLTSTAIEVDTFGSLSAEKYRVFCDQYGYDVMDWAGYPTLRGIRELRLVTFALQIADLDPSARSEAHGRVDCLRGRRGPRPWGWNAVG</sequence>
<gene>
    <name evidence="2" type="ordered locus">SVEN_5720</name>
</gene>
<organism evidence="2 3">
    <name type="scientific">Streptomyces venezuelae (strain ATCC 10712 / CBS 650.69 / DSM 40230 / JCM 4526 / NBRC 13096 / PD 04745)</name>
    <dbReference type="NCBI Taxonomy" id="953739"/>
    <lineage>
        <taxon>Bacteria</taxon>
        <taxon>Bacillati</taxon>
        <taxon>Actinomycetota</taxon>
        <taxon>Actinomycetes</taxon>
        <taxon>Kitasatosporales</taxon>
        <taxon>Streptomycetaceae</taxon>
        <taxon>Streptomyces</taxon>
    </lineage>
</organism>
<dbReference type="RefSeq" id="WP_015036901.1">
    <property type="nucleotide sequence ID" value="NC_018750.1"/>
</dbReference>
<dbReference type="OrthoDB" id="3723194at2"/>
<dbReference type="InterPro" id="IPR011009">
    <property type="entry name" value="Kinase-like_dom_sf"/>
</dbReference>
<accession>F2R9G3</accession>
<protein>
    <recommendedName>
        <fullName evidence="1">Aminoglycoside phosphotransferase domain-containing protein</fullName>
    </recommendedName>
</protein>
<keyword evidence="3" id="KW-1185">Reference proteome</keyword>
<dbReference type="PANTHER" id="PTHR21310">
    <property type="entry name" value="AMINOGLYCOSIDE PHOSPHOTRANSFERASE-RELATED-RELATED"/>
    <property type="match status" value="1"/>
</dbReference>
<dbReference type="GeneID" id="51866274"/>
<dbReference type="InterPro" id="IPR051678">
    <property type="entry name" value="AGP_Transferase"/>
</dbReference>
<dbReference type="SUPFAM" id="SSF56112">
    <property type="entry name" value="Protein kinase-like (PK-like)"/>
    <property type="match status" value="1"/>
</dbReference>
<evidence type="ECO:0000313" key="3">
    <source>
        <dbReference type="Proteomes" id="UP000006854"/>
    </source>
</evidence>
<proteinExistence type="predicted"/>
<dbReference type="InterPro" id="IPR002575">
    <property type="entry name" value="Aminoglycoside_PTrfase"/>
</dbReference>
<dbReference type="eggNOG" id="COG0510">
    <property type="taxonomic scope" value="Bacteria"/>
</dbReference>
<name>F2R9G3_STRVP</name>
<evidence type="ECO:0000259" key="1">
    <source>
        <dbReference type="Pfam" id="PF01636"/>
    </source>
</evidence>
<feature type="domain" description="Aminoglycoside phosphotransferase" evidence="1">
    <location>
        <begin position="33"/>
        <end position="244"/>
    </location>
</feature>
<dbReference type="Pfam" id="PF01636">
    <property type="entry name" value="APH"/>
    <property type="match status" value="1"/>
</dbReference>
<dbReference type="HOGENOM" id="CLU_056518_0_0_11"/>
<dbReference type="STRING" id="953739.SVEN_5720"/>